<evidence type="ECO:0000313" key="2">
    <source>
        <dbReference type="EMBL" id="QHT39210.1"/>
    </source>
</evidence>
<feature type="transmembrane region" description="Helical" evidence="1">
    <location>
        <begin position="80"/>
        <end position="98"/>
    </location>
</feature>
<dbReference type="AlphaFoldDB" id="A0A6C0FI19"/>
<sequence>MKDISCIVGITFLVGGLSMSILKRDTSIFSNFYNLLDAEQKDIYDKIVKERISIYFAGMLLGIALGAYYYYKYPSDSYRLCKFLAIIYLVKLGFYYVYPKRPLMLYSLKNQKQVEAWANIYTEMKSRWIKSIMIGFVGYLLIGLNY</sequence>
<name>A0A6C0FI19_9ZZZZ</name>
<reference evidence="2" key="1">
    <citation type="journal article" date="2020" name="Nature">
        <title>Giant virus diversity and host interactions through global metagenomics.</title>
        <authorList>
            <person name="Schulz F."/>
            <person name="Roux S."/>
            <person name="Paez-Espino D."/>
            <person name="Jungbluth S."/>
            <person name="Walsh D.A."/>
            <person name="Denef V.J."/>
            <person name="McMahon K.D."/>
            <person name="Konstantinidis K.T."/>
            <person name="Eloe-Fadrosh E.A."/>
            <person name="Kyrpides N.C."/>
            <person name="Woyke T."/>
        </authorList>
    </citation>
    <scope>NUCLEOTIDE SEQUENCE</scope>
    <source>
        <strain evidence="2">GVMAG-S-ERX556126-94</strain>
    </source>
</reference>
<dbReference type="EMBL" id="MN738839">
    <property type="protein sequence ID" value="QHT39210.1"/>
    <property type="molecule type" value="Genomic_DNA"/>
</dbReference>
<proteinExistence type="predicted"/>
<keyword evidence="1" id="KW-0812">Transmembrane</keyword>
<evidence type="ECO:0000256" key="1">
    <source>
        <dbReference type="SAM" id="Phobius"/>
    </source>
</evidence>
<accession>A0A6C0FI19</accession>
<keyword evidence="1" id="KW-0472">Membrane</keyword>
<keyword evidence="1" id="KW-1133">Transmembrane helix</keyword>
<protein>
    <submittedName>
        <fullName evidence="2">Uncharacterized protein</fullName>
    </submittedName>
</protein>
<feature type="transmembrane region" description="Helical" evidence="1">
    <location>
        <begin position="52"/>
        <end position="71"/>
    </location>
</feature>
<organism evidence="2">
    <name type="scientific">viral metagenome</name>
    <dbReference type="NCBI Taxonomy" id="1070528"/>
    <lineage>
        <taxon>unclassified sequences</taxon>
        <taxon>metagenomes</taxon>
        <taxon>organismal metagenomes</taxon>
    </lineage>
</organism>
<feature type="transmembrane region" description="Helical" evidence="1">
    <location>
        <begin position="128"/>
        <end position="144"/>
    </location>
</feature>